<comment type="caution">
    <text evidence="2">The sequence shown here is derived from an EMBL/GenBank/DDBJ whole genome shotgun (WGS) entry which is preliminary data.</text>
</comment>
<proteinExistence type="inferred from homology"/>
<dbReference type="PANTHER" id="PTHR31495:SF20">
    <property type="entry name" value="CALEOSIN-RELATED FAMILY PROTEIN"/>
    <property type="match status" value="1"/>
</dbReference>
<dbReference type="PANTHER" id="PTHR31495">
    <property type="entry name" value="PEROXYGENASE 3-RELATED"/>
    <property type="match status" value="1"/>
</dbReference>
<evidence type="ECO:0000313" key="3">
    <source>
        <dbReference type="Proteomes" id="UP000235145"/>
    </source>
</evidence>
<gene>
    <name evidence="2" type="ORF">LSAT_V11C800399280</name>
</gene>
<dbReference type="InterPro" id="IPR007736">
    <property type="entry name" value="Caleosin-related"/>
</dbReference>
<protein>
    <recommendedName>
        <fullName evidence="4">EF-hand domain-containing protein</fullName>
    </recommendedName>
</protein>
<accession>A0A9R1UL85</accession>
<comment type="similarity">
    <text evidence="1">Belongs to the caleosin family.</text>
</comment>
<keyword evidence="3" id="KW-1185">Reference proteome</keyword>
<dbReference type="AlphaFoldDB" id="A0A9R1UL85"/>
<dbReference type="EMBL" id="NBSK02000008">
    <property type="protein sequence ID" value="KAJ0189018.1"/>
    <property type="molecule type" value="Genomic_DNA"/>
</dbReference>
<reference evidence="2 3" key="1">
    <citation type="journal article" date="2017" name="Nat. Commun.">
        <title>Genome assembly with in vitro proximity ligation data and whole-genome triplication in lettuce.</title>
        <authorList>
            <person name="Reyes-Chin-Wo S."/>
            <person name="Wang Z."/>
            <person name="Yang X."/>
            <person name="Kozik A."/>
            <person name="Arikit S."/>
            <person name="Song C."/>
            <person name="Xia L."/>
            <person name="Froenicke L."/>
            <person name="Lavelle D.O."/>
            <person name="Truco M.J."/>
            <person name="Xia R."/>
            <person name="Zhu S."/>
            <person name="Xu C."/>
            <person name="Xu H."/>
            <person name="Xu X."/>
            <person name="Cox K."/>
            <person name="Korf I."/>
            <person name="Meyers B.C."/>
            <person name="Michelmore R.W."/>
        </authorList>
    </citation>
    <scope>NUCLEOTIDE SEQUENCE [LARGE SCALE GENOMIC DNA]</scope>
    <source>
        <strain evidence="3">cv. Salinas</strain>
        <tissue evidence="2">Seedlings</tissue>
    </source>
</reference>
<dbReference type="Pfam" id="PF05042">
    <property type="entry name" value="Caleosin"/>
    <property type="match status" value="1"/>
</dbReference>
<organism evidence="2 3">
    <name type="scientific">Lactuca sativa</name>
    <name type="common">Garden lettuce</name>
    <dbReference type="NCBI Taxonomy" id="4236"/>
    <lineage>
        <taxon>Eukaryota</taxon>
        <taxon>Viridiplantae</taxon>
        <taxon>Streptophyta</taxon>
        <taxon>Embryophyta</taxon>
        <taxon>Tracheophyta</taxon>
        <taxon>Spermatophyta</taxon>
        <taxon>Magnoliopsida</taxon>
        <taxon>eudicotyledons</taxon>
        <taxon>Gunneridae</taxon>
        <taxon>Pentapetalae</taxon>
        <taxon>asterids</taxon>
        <taxon>campanulids</taxon>
        <taxon>Asterales</taxon>
        <taxon>Asteraceae</taxon>
        <taxon>Cichorioideae</taxon>
        <taxon>Cichorieae</taxon>
        <taxon>Lactucinae</taxon>
        <taxon>Lactuca</taxon>
    </lineage>
</organism>
<evidence type="ECO:0008006" key="4">
    <source>
        <dbReference type="Google" id="ProtNLM"/>
    </source>
</evidence>
<evidence type="ECO:0000256" key="1">
    <source>
        <dbReference type="ARBA" id="ARBA00006765"/>
    </source>
</evidence>
<sequence length="90" mass="10114">MEDKAADTMLTVADKAPVTSERKIRSDLDNNLPKPYMARAVTAPDTDHPNGTSGHKHNNMSVLQQHVAFFDQDNNGIIFPWETFKGKLYI</sequence>
<name>A0A9R1UL85_LACSA</name>
<dbReference type="Proteomes" id="UP000235145">
    <property type="component" value="Unassembled WGS sequence"/>
</dbReference>
<evidence type="ECO:0000313" key="2">
    <source>
        <dbReference type="EMBL" id="KAJ0189018.1"/>
    </source>
</evidence>